<accession>A0A0H2S0C3</accession>
<dbReference type="OrthoDB" id="2800877at2759"/>
<evidence type="ECO:0000313" key="2">
    <source>
        <dbReference type="Proteomes" id="UP000053477"/>
    </source>
</evidence>
<dbReference type="InParanoid" id="A0A0H2S0C3"/>
<feature type="non-terminal residue" evidence="1">
    <location>
        <position position="1"/>
    </location>
</feature>
<dbReference type="EMBL" id="KQ085900">
    <property type="protein sequence ID" value="KLO17810.1"/>
    <property type="molecule type" value="Genomic_DNA"/>
</dbReference>
<reference evidence="1 2" key="1">
    <citation type="submission" date="2015-04" db="EMBL/GenBank/DDBJ databases">
        <title>Complete genome sequence of Schizopora paradoxa KUC8140, a cosmopolitan wood degrader in East Asia.</title>
        <authorList>
            <consortium name="DOE Joint Genome Institute"/>
            <person name="Min B."/>
            <person name="Park H."/>
            <person name="Jang Y."/>
            <person name="Kim J.-J."/>
            <person name="Kim K.H."/>
            <person name="Pangilinan J."/>
            <person name="Lipzen A."/>
            <person name="Riley R."/>
            <person name="Grigoriev I.V."/>
            <person name="Spatafora J.W."/>
            <person name="Choi I.-G."/>
        </authorList>
    </citation>
    <scope>NUCLEOTIDE SEQUENCE [LARGE SCALE GENOMIC DNA]</scope>
    <source>
        <strain evidence="1 2">KUC8140</strain>
    </source>
</reference>
<name>A0A0H2S0C3_9AGAM</name>
<dbReference type="AlphaFoldDB" id="A0A0H2S0C3"/>
<sequence length="109" mass="12649">RGFVRLATAWVVKEDLPFTAPESDLLALMFRYSGSKFKLPSDTTIRNTLTKLHDDLHGELIAYSNDSWTTRQMVYSFSGSFAHYITDEWKLVERLIDFHHISDKEHEGV</sequence>
<dbReference type="PANTHER" id="PTHR47501:SF5">
    <property type="entry name" value="HAT C-TERMINAL DIMERISATION DOMAIN-CONTAINING PROTEIN"/>
    <property type="match status" value="1"/>
</dbReference>
<gene>
    <name evidence="1" type="ORF">SCHPADRAFT_812869</name>
</gene>
<dbReference type="Proteomes" id="UP000053477">
    <property type="component" value="Unassembled WGS sequence"/>
</dbReference>
<dbReference type="PANTHER" id="PTHR47501">
    <property type="entry name" value="TRANSPOSASE-RELATED"/>
    <property type="match status" value="1"/>
</dbReference>
<feature type="non-terminal residue" evidence="1">
    <location>
        <position position="109"/>
    </location>
</feature>
<proteinExistence type="predicted"/>
<keyword evidence="2" id="KW-1185">Reference proteome</keyword>
<evidence type="ECO:0000313" key="1">
    <source>
        <dbReference type="EMBL" id="KLO17810.1"/>
    </source>
</evidence>
<protein>
    <submittedName>
        <fullName evidence="1">Uncharacterized protein</fullName>
    </submittedName>
</protein>
<organism evidence="1 2">
    <name type="scientific">Schizopora paradoxa</name>
    <dbReference type="NCBI Taxonomy" id="27342"/>
    <lineage>
        <taxon>Eukaryota</taxon>
        <taxon>Fungi</taxon>
        <taxon>Dikarya</taxon>
        <taxon>Basidiomycota</taxon>
        <taxon>Agaricomycotina</taxon>
        <taxon>Agaricomycetes</taxon>
        <taxon>Hymenochaetales</taxon>
        <taxon>Schizoporaceae</taxon>
        <taxon>Schizopora</taxon>
    </lineage>
</organism>